<organism evidence="1 2">
    <name type="scientific">Hibiscus sabdariffa</name>
    <name type="common">roselle</name>
    <dbReference type="NCBI Taxonomy" id="183260"/>
    <lineage>
        <taxon>Eukaryota</taxon>
        <taxon>Viridiplantae</taxon>
        <taxon>Streptophyta</taxon>
        <taxon>Embryophyta</taxon>
        <taxon>Tracheophyta</taxon>
        <taxon>Spermatophyta</taxon>
        <taxon>Magnoliopsida</taxon>
        <taxon>eudicotyledons</taxon>
        <taxon>Gunneridae</taxon>
        <taxon>Pentapetalae</taxon>
        <taxon>rosids</taxon>
        <taxon>malvids</taxon>
        <taxon>Malvales</taxon>
        <taxon>Malvaceae</taxon>
        <taxon>Malvoideae</taxon>
        <taxon>Hibiscus</taxon>
    </lineage>
</organism>
<sequence length="146" mass="15906">MFLGFENSNGKPADSHQIEIRTTSFTALWMAAWPRRWEQIGGVTSVGCSQSSRAVWARETTRISEAWRRQLVLAGRFRLSGWVWGIRTTYGSENQGQQIHLKPMLGRGATTTKMATEGASGAGKTVSVEFQPTTAGVAVATLGFLG</sequence>
<comment type="caution">
    <text evidence="1">The sequence shown here is derived from an EMBL/GenBank/DDBJ whole genome shotgun (WGS) entry which is preliminary data.</text>
</comment>
<protein>
    <submittedName>
        <fullName evidence="1">Uncharacterized protein</fullName>
    </submittedName>
</protein>
<keyword evidence="2" id="KW-1185">Reference proteome</keyword>
<reference evidence="1 2" key="1">
    <citation type="journal article" date="2024" name="G3 (Bethesda)">
        <title>Genome assembly of Hibiscus sabdariffa L. provides insights into metabolisms of medicinal natural products.</title>
        <authorList>
            <person name="Kim T."/>
        </authorList>
    </citation>
    <scope>NUCLEOTIDE SEQUENCE [LARGE SCALE GENOMIC DNA]</scope>
    <source>
        <strain evidence="1">TK-2024</strain>
        <tissue evidence="1">Old leaves</tissue>
    </source>
</reference>
<evidence type="ECO:0000313" key="1">
    <source>
        <dbReference type="EMBL" id="KAK8486073.1"/>
    </source>
</evidence>
<dbReference type="Proteomes" id="UP001472677">
    <property type="component" value="Unassembled WGS sequence"/>
</dbReference>
<name>A0ABR1ZZA5_9ROSI</name>
<proteinExistence type="predicted"/>
<dbReference type="EMBL" id="JBBPBM010001209">
    <property type="protein sequence ID" value="KAK8486073.1"/>
    <property type="molecule type" value="Genomic_DNA"/>
</dbReference>
<accession>A0ABR1ZZA5</accession>
<evidence type="ECO:0000313" key="2">
    <source>
        <dbReference type="Proteomes" id="UP001472677"/>
    </source>
</evidence>
<gene>
    <name evidence="1" type="ORF">V6N12_018919</name>
</gene>